<proteinExistence type="predicted"/>
<evidence type="ECO:0000256" key="2">
    <source>
        <dbReference type="ARBA" id="ARBA00022723"/>
    </source>
</evidence>
<dbReference type="GO" id="GO:0046872">
    <property type="term" value="F:metal ion binding"/>
    <property type="evidence" value="ECO:0007669"/>
    <property type="project" value="UniProtKB-KW"/>
</dbReference>
<dbReference type="Gene3D" id="3.90.110.10">
    <property type="entry name" value="Lactate dehydrogenase/glycoside hydrolase, family 4, C-terminal"/>
    <property type="match status" value="1"/>
</dbReference>
<evidence type="ECO:0000256" key="3">
    <source>
        <dbReference type="ARBA" id="ARBA00022801"/>
    </source>
</evidence>
<feature type="domain" description="Glycosyl hydrolase family 4 C-terminal" evidence="7">
    <location>
        <begin position="1"/>
        <end position="79"/>
    </location>
</feature>
<sequence length="104" mass="11530">MLLIVPNNGAIHNFDADAMVEIPCLVGHNGPEPLTVGDIPHFQKGLMSQQVAVEKLVVDAWEQRSYQKLWQAITLSKTVPSASVAKAILDDLIEANKDYWPELH</sequence>
<dbReference type="Proteomes" id="UP000255106">
    <property type="component" value="Unassembled WGS sequence"/>
</dbReference>
<reference evidence="8 9" key="1">
    <citation type="submission" date="2018-06" db="EMBL/GenBank/DDBJ databases">
        <authorList>
            <consortium name="Pathogen Informatics"/>
            <person name="Doyle S."/>
        </authorList>
    </citation>
    <scope>NUCLEOTIDE SEQUENCE [LARGE SCALE GENOMIC DNA]</scope>
    <source>
        <strain evidence="8 9">NCTC10005</strain>
    </source>
</reference>
<dbReference type="InterPro" id="IPR022616">
    <property type="entry name" value="Glyco_hydro_4_C"/>
</dbReference>
<dbReference type="SUPFAM" id="SSF56327">
    <property type="entry name" value="LDH C-terminal domain-like"/>
    <property type="match status" value="1"/>
</dbReference>
<dbReference type="AlphaFoldDB" id="A0A377LNX7"/>
<dbReference type="InterPro" id="IPR015955">
    <property type="entry name" value="Lactate_DH/Glyco_Ohase_4_C"/>
</dbReference>
<comment type="cofactor">
    <cofactor evidence="1">
        <name>NAD(+)</name>
        <dbReference type="ChEBI" id="CHEBI:57540"/>
    </cofactor>
</comment>
<dbReference type="EC" id="3.2.1.122" evidence="8"/>
<evidence type="ECO:0000313" key="9">
    <source>
        <dbReference type="Proteomes" id="UP000255106"/>
    </source>
</evidence>
<keyword evidence="6 8" id="KW-0326">Glycosidase</keyword>
<protein>
    <submittedName>
        <fullName evidence="8">Glycoside hydrolase family protein</fullName>
        <ecNumber evidence="8">3.2.1.122</ecNumber>
    </submittedName>
</protein>
<keyword evidence="3 8" id="KW-0378">Hydrolase</keyword>
<organism evidence="8 9">
    <name type="scientific">Enterobacter cloacae</name>
    <dbReference type="NCBI Taxonomy" id="550"/>
    <lineage>
        <taxon>Bacteria</taxon>
        <taxon>Pseudomonadati</taxon>
        <taxon>Pseudomonadota</taxon>
        <taxon>Gammaproteobacteria</taxon>
        <taxon>Enterobacterales</taxon>
        <taxon>Enterobacteriaceae</taxon>
        <taxon>Enterobacter</taxon>
        <taxon>Enterobacter cloacae complex</taxon>
    </lineage>
</organism>
<keyword evidence="5" id="KW-0464">Manganese</keyword>
<evidence type="ECO:0000256" key="6">
    <source>
        <dbReference type="ARBA" id="ARBA00023295"/>
    </source>
</evidence>
<dbReference type="GO" id="GO:0005975">
    <property type="term" value="P:carbohydrate metabolic process"/>
    <property type="evidence" value="ECO:0007669"/>
    <property type="project" value="InterPro"/>
</dbReference>
<gene>
    <name evidence="8" type="primary">aglB</name>
    <name evidence="8" type="ORF">NCTC10005_00382</name>
</gene>
<evidence type="ECO:0000256" key="1">
    <source>
        <dbReference type="ARBA" id="ARBA00001911"/>
    </source>
</evidence>
<dbReference type="PANTHER" id="PTHR32092:SF14">
    <property type="entry name" value="MALTOSE-6'-PHOSPHATE GLUCOSIDASE"/>
    <property type="match status" value="1"/>
</dbReference>
<accession>A0A377LNX7</accession>
<keyword evidence="4" id="KW-0520">NAD</keyword>
<dbReference type="Pfam" id="PF11975">
    <property type="entry name" value="Glyco_hydro_4C"/>
    <property type="match status" value="1"/>
</dbReference>
<evidence type="ECO:0000256" key="4">
    <source>
        <dbReference type="ARBA" id="ARBA00023027"/>
    </source>
</evidence>
<keyword evidence="2" id="KW-0479">Metal-binding</keyword>
<dbReference type="PANTHER" id="PTHR32092">
    <property type="entry name" value="6-PHOSPHO-BETA-GLUCOSIDASE-RELATED"/>
    <property type="match status" value="1"/>
</dbReference>
<evidence type="ECO:0000259" key="7">
    <source>
        <dbReference type="Pfam" id="PF11975"/>
    </source>
</evidence>
<dbReference type="GO" id="GO:0050081">
    <property type="term" value="F:maltose-6'-phosphate glucosidase activity"/>
    <property type="evidence" value="ECO:0007669"/>
    <property type="project" value="UniProtKB-EC"/>
</dbReference>
<dbReference type="EMBL" id="UGJB01000004">
    <property type="protein sequence ID" value="STQ07748.1"/>
    <property type="molecule type" value="Genomic_DNA"/>
</dbReference>
<dbReference type="GO" id="GO:0016616">
    <property type="term" value="F:oxidoreductase activity, acting on the CH-OH group of donors, NAD or NADP as acceptor"/>
    <property type="evidence" value="ECO:0007669"/>
    <property type="project" value="InterPro"/>
</dbReference>
<evidence type="ECO:0000313" key="8">
    <source>
        <dbReference type="EMBL" id="STQ07748.1"/>
    </source>
</evidence>
<evidence type="ECO:0000256" key="5">
    <source>
        <dbReference type="ARBA" id="ARBA00023211"/>
    </source>
</evidence>
<name>A0A377LNX7_ENTCL</name>
<dbReference type="InterPro" id="IPR001088">
    <property type="entry name" value="Glyco_hydro_4"/>
</dbReference>